<reference evidence="3" key="1">
    <citation type="journal article" date="2021" name="Science">
        <title>Hunting the eagle killer: A cyanobacterial neurotoxin causes vacuolar myelinopathy.</title>
        <authorList>
            <person name="Breinlinger S."/>
            <person name="Phillips T.J."/>
            <person name="Haram B.N."/>
            <person name="Mares J."/>
            <person name="Martinez Yerena J.A."/>
            <person name="Hrouzek P."/>
            <person name="Sobotka R."/>
            <person name="Henderson W.M."/>
            <person name="Schmieder P."/>
            <person name="Williams S.M."/>
            <person name="Lauderdale J.D."/>
            <person name="Wilde H.D."/>
            <person name="Gerrin W."/>
            <person name="Kust A."/>
            <person name="Washington J.W."/>
            <person name="Wagner C."/>
            <person name="Geier B."/>
            <person name="Liebeke M."/>
            <person name="Enke H."/>
            <person name="Niedermeyer T.H.J."/>
            <person name="Wilde S.B."/>
        </authorList>
    </citation>
    <scope>NUCLEOTIDE SEQUENCE [LARGE SCALE GENOMIC DNA]</scope>
    <source>
        <strain evidence="3">Thurmond2011</strain>
    </source>
</reference>
<evidence type="ECO:0000313" key="3">
    <source>
        <dbReference type="Proteomes" id="UP000667802"/>
    </source>
</evidence>
<dbReference type="SMART" id="SM00240">
    <property type="entry name" value="FHA"/>
    <property type="match status" value="1"/>
</dbReference>
<dbReference type="InterPro" id="IPR008984">
    <property type="entry name" value="SMAD_FHA_dom_sf"/>
</dbReference>
<dbReference type="SUPFAM" id="SSF49879">
    <property type="entry name" value="SMAD/FHA domain"/>
    <property type="match status" value="1"/>
</dbReference>
<dbReference type="AlphaFoldDB" id="A0AAP5MAB6"/>
<evidence type="ECO:0000313" key="2">
    <source>
        <dbReference type="EMBL" id="MDR9900996.1"/>
    </source>
</evidence>
<dbReference type="Gene3D" id="2.60.200.20">
    <property type="match status" value="1"/>
</dbReference>
<keyword evidence="3" id="KW-1185">Reference proteome</keyword>
<feature type="domain" description="FHA" evidence="1">
    <location>
        <begin position="31"/>
        <end position="83"/>
    </location>
</feature>
<dbReference type="EMBL" id="JAALHA020000054">
    <property type="protein sequence ID" value="MDR9900996.1"/>
    <property type="molecule type" value="Genomic_DNA"/>
</dbReference>
<accession>A0AAP5MAB6</accession>
<evidence type="ECO:0000259" key="1">
    <source>
        <dbReference type="PROSITE" id="PS50006"/>
    </source>
</evidence>
<dbReference type="InterPro" id="IPR000253">
    <property type="entry name" value="FHA_dom"/>
</dbReference>
<dbReference type="CDD" id="cd00060">
    <property type="entry name" value="FHA"/>
    <property type="match status" value="1"/>
</dbReference>
<organism evidence="2 3">
    <name type="scientific">Aetokthonos hydrillicola Thurmond2011</name>
    <dbReference type="NCBI Taxonomy" id="2712845"/>
    <lineage>
        <taxon>Bacteria</taxon>
        <taxon>Bacillati</taxon>
        <taxon>Cyanobacteriota</taxon>
        <taxon>Cyanophyceae</taxon>
        <taxon>Nostocales</taxon>
        <taxon>Hapalosiphonaceae</taxon>
        <taxon>Aetokthonos</taxon>
    </lineage>
</organism>
<sequence>MNALTLQWHDAGEDKTQQIYEQQPSKNQGTIRIGRDPYQCDIVLNEPTVSRLHVEIYFHSSEQKFFIRNLRDYNIPLVDGRELIQGEFALTEGSVFYLGQQELKVVAISIPSARSLQQQGVSGLECPKCHEVSPIEYLRASCPWCGTFLSGAFTVLVQPSQIRKK</sequence>
<gene>
    <name evidence="2" type="ORF">G7B40_042255</name>
</gene>
<name>A0AAP5MAB6_9CYAN</name>
<dbReference type="Pfam" id="PF00498">
    <property type="entry name" value="FHA"/>
    <property type="match status" value="1"/>
</dbReference>
<comment type="caution">
    <text evidence="2">The sequence shown here is derived from an EMBL/GenBank/DDBJ whole genome shotgun (WGS) entry which is preliminary data.</text>
</comment>
<dbReference type="RefSeq" id="WP_208342448.1">
    <property type="nucleotide sequence ID" value="NZ_CAWQFN010000141.1"/>
</dbReference>
<protein>
    <submittedName>
        <fullName evidence="2">FHA domain-containing protein</fullName>
    </submittedName>
</protein>
<proteinExistence type="predicted"/>
<dbReference type="Proteomes" id="UP000667802">
    <property type="component" value="Unassembled WGS sequence"/>
</dbReference>
<dbReference type="PROSITE" id="PS50006">
    <property type="entry name" value="FHA_DOMAIN"/>
    <property type="match status" value="1"/>
</dbReference>